<evidence type="ECO:0000256" key="2">
    <source>
        <dbReference type="SAM" id="Phobius"/>
    </source>
</evidence>
<dbReference type="AlphaFoldDB" id="A0A412RKK5"/>
<evidence type="ECO:0000259" key="3">
    <source>
        <dbReference type="Pfam" id="PF05257"/>
    </source>
</evidence>
<dbReference type="CDD" id="cd16891">
    <property type="entry name" value="CwlT-like"/>
    <property type="match status" value="1"/>
</dbReference>
<gene>
    <name evidence="5" type="ORF">DWW89_10140</name>
</gene>
<evidence type="ECO:0000313" key="6">
    <source>
        <dbReference type="Proteomes" id="UP000283765"/>
    </source>
</evidence>
<feature type="compositionally biased region" description="Basic and acidic residues" evidence="1">
    <location>
        <begin position="1"/>
        <end position="38"/>
    </location>
</feature>
<keyword evidence="2" id="KW-0812">Transmembrane</keyword>
<accession>A0A412RKK5</accession>
<proteinExistence type="predicted"/>
<evidence type="ECO:0000259" key="4">
    <source>
        <dbReference type="Pfam" id="PF13702"/>
    </source>
</evidence>
<feature type="compositionally biased region" description="Basic and acidic residues" evidence="1">
    <location>
        <begin position="60"/>
        <end position="74"/>
    </location>
</feature>
<dbReference type="SUPFAM" id="SSF54001">
    <property type="entry name" value="Cysteine proteinases"/>
    <property type="match status" value="1"/>
</dbReference>
<sequence>MKDIKTREHDRKPKILEKASRMPKELAREAGLAAKEKSLQGSRVSDTADHPDSPVGYAGDKVEAVLKRGARESGRAAGKVSYAAGKETAKKTYQNLQKRTGAERGKKGMDSPSGQPPEDAMEKGRALAKERAGKDAVKKNAQKRSLENQAEKSGVAQDTGKTGKSQFIRTRESAGRTVKEHASRQPPKVKTADRLAVKKGPRIIKSQALAGSKAGKISVPPGKLQAAKAAKRAAIHNMQKGARRTERVASAVVRFKRAVEAAAKAIRNGIAALLAGAGSMFIVLILIVGVIGGVFAYSSSQSSASLSEQVLAYTATIQKYASQYGIPEYVPVIQAIMMQESGGAGTDPMQSSECPYNTRYPNSPGAITDPEYSIEVGVQYYADCVREAGCTSPQDMDKLKLSLQGYNYGNGYISWAVRNYGGYSEANALLFSQQQAASHGWARYGDPEYVPHVLCYYSGGNPFAALFGNEQIVSVALTQLGNVGGDKFWSWYGFDNHVLWCACFVSWCADQCGLIESGAVPRFSLCSDGVDWFQAKGKWQARGSTPTAGMIIFFDWDGDGESDHVGIVEKSEGGRVYTVEGNSGNAVKQNNYDLNYSCIMGYGVVSY</sequence>
<dbReference type="InterPro" id="IPR023346">
    <property type="entry name" value="Lysozyme-like_dom_sf"/>
</dbReference>
<dbReference type="EMBL" id="QRXR01000015">
    <property type="protein sequence ID" value="RGU23062.1"/>
    <property type="molecule type" value="Genomic_DNA"/>
</dbReference>
<dbReference type="SUPFAM" id="SSF53955">
    <property type="entry name" value="Lysozyme-like"/>
    <property type="match status" value="1"/>
</dbReference>
<feature type="region of interest" description="Disordered" evidence="1">
    <location>
        <begin position="1"/>
        <end position="193"/>
    </location>
</feature>
<dbReference type="RefSeq" id="WP_117994171.1">
    <property type="nucleotide sequence ID" value="NZ_QRXR01000015.1"/>
</dbReference>
<dbReference type="Pfam" id="PF13702">
    <property type="entry name" value="Lysozyme_like"/>
    <property type="match status" value="1"/>
</dbReference>
<feature type="compositionally biased region" description="Basic and acidic residues" evidence="1">
    <location>
        <begin position="120"/>
        <end position="150"/>
    </location>
</feature>
<protein>
    <submittedName>
        <fullName evidence="5">CHAP domain-containing protein</fullName>
    </submittedName>
</protein>
<dbReference type="InterPro" id="IPR047194">
    <property type="entry name" value="CwlT-like_lysozyme"/>
</dbReference>
<evidence type="ECO:0000256" key="1">
    <source>
        <dbReference type="SAM" id="MobiDB-lite"/>
    </source>
</evidence>
<feature type="compositionally biased region" description="Basic and acidic residues" evidence="1">
    <location>
        <begin position="100"/>
        <end position="109"/>
    </location>
</feature>
<feature type="transmembrane region" description="Helical" evidence="2">
    <location>
        <begin position="270"/>
        <end position="297"/>
    </location>
</feature>
<name>A0A412RKK5_9FIRM</name>
<organism evidence="5 6">
    <name type="scientific">Agathobacter rectalis</name>
    <dbReference type="NCBI Taxonomy" id="39491"/>
    <lineage>
        <taxon>Bacteria</taxon>
        <taxon>Bacillati</taxon>
        <taxon>Bacillota</taxon>
        <taxon>Clostridia</taxon>
        <taxon>Lachnospirales</taxon>
        <taxon>Lachnospiraceae</taxon>
        <taxon>Agathobacter</taxon>
    </lineage>
</organism>
<feature type="compositionally biased region" description="Polar residues" evidence="1">
    <location>
        <begin position="159"/>
        <end position="168"/>
    </location>
</feature>
<dbReference type="Gene3D" id="1.10.530.10">
    <property type="match status" value="1"/>
</dbReference>
<dbReference type="InterPro" id="IPR007921">
    <property type="entry name" value="CHAP_dom"/>
</dbReference>
<keyword evidence="2" id="KW-0472">Membrane</keyword>
<dbReference type="Pfam" id="PF05257">
    <property type="entry name" value="CHAP"/>
    <property type="match status" value="1"/>
</dbReference>
<reference evidence="5 6" key="1">
    <citation type="submission" date="2018-08" db="EMBL/GenBank/DDBJ databases">
        <title>A genome reference for cultivated species of the human gut microbiota.</title>
        <authorList>
            <person name="Zou Y."/>
            <person name="Xue W."/>
            <person name="Luo G."/>
        </authorList>
    </citation>
    <scope>NUCLEOTIDE SEQUENCE [LARGE SCALE GENOMIC DNA]</scope>
    <source>
        <strain evidence="5 6">AF17-27</strain>
    </source>
</reference>
<feature type="domain" description="Peptidase C51" evidence="3">
    <location>
        <begin position="496"/>
        <end position="582"/>
    </location>
</feature>
<dbReference type="InterPro" id="IPR038765">
    <property type="entry name" value="Papain-like_cys_pep_sf"/>
</dbReference>
<feature type="compositionally biased region" description="Basic and acidic residues" evidence="1">
    <location>
        <begin position="169"/>
        <end position="183"/>
    </location>
</feature>
<evidence type="ECO:0000313" key="5">
    <source>
        <dbReference type="EMBL" id="RGU23062.1"/>
    </source>
</evidence>
<feature type="domain" description="CwlT-like lysozyme" evidence="4">
    <location>
        <begin position="307"/>
        <end position="469"/>
    </location>
</feature>
<dbReference type="Proteomes" id="UP000283765">
    <property type="component" value="Unassembled WGS sequence"/>
</dbReference>
<comment type="caution">
    <text evidence="5">The sequence shown here is derived from an EMBL/GenBank/DDBJ whole genome shotgun (WGS) entry which is preliminary data.</text>
</comment>
<keyword evidence="2" id="KW-1133">Transmembrane helix</keyword>
<dbReference type="Gene3D" id="3.90.1720.10">
    <property type="entry name" value="endopeptidase domain like (from Nostoc punctiforme)"/>
    <property type="match status" value="1"/>
</dbReference>